<dbReference type="InterPro" id="IPR032675">
    <property type="entry name" value="LRR_dom_sf"/>
</dbReference>
<dbReference type="AlphaFoldDB" id="A0A3B5YR24"/>
<accession>A0A3B5YR24</accession>
<dbReference type="Proteomes" id="UP000019116">
    <property type="component" value="Chromosome 1B"/>
</dbReference>
<dbReference type="Gramene" id="TraesCS1B03G0104100.1">
    <property type="protein sequence ID" value="TraesCS1B03G0104100.1.CDS1"/>
    <property type="gene ID" value="TraesCS1B03G0104100"/>
</dbReference>
<dbReference type="PANTHER" id="PTHR35545">
    <property type="entry name" value="F-BOX DOMAIN-CONTAINING PROTEIN"/>
    <property type="match status" value="1"/>
</dbReference>
<dbReference type="SUPFAM" id="SSF52047">
    <property type="entry name" value="RNI-like"/>
    <property type="match status" value="1"/>
</dbReference>
<dbReference type="SUPFAM" id="SSF81383">
    <property type="entry name" value="F-box domain"/>
    <property type="match status" value="1"/>
</dbReference>
<name>A0A3B5YR24_WHEAT</name>
<reference evidence="2" key="2">
    <citation type="submission" date="2018-10" db="UniProtKB">
        <authorList>
            <consortium name="EnsemblPlants"/>
        </authorList>
    </citation>
    <scope>IDENTIFICATION</scope>
</reference>
<dbReference type="PROSITE" id="PS50181">
    <property type="entry name" value="FBOX"/>
    <property type="match status" value="1"/>
</dbReference>
<dbReference type="PaxDb" id="4565-Traes_1BS_54C67F083.1"/>
<dbReference type="InterPro" id="IPR036047">
    <property type="entry name" value="F-box-like_dom_sf"/>
</dbReference>
<protein>
    <recommendedName>
        <fullName evidence="1">F-box domain-containing protein</fullName>
    </recommendedName>
</protein>
<dbReference type="STRING" id="4565.A0A3B5YR24"/>
<evidence type="ECO:0000259" key="1">
    <source>
        <dbReference type="PROSITE" id="PS50181"/>
    </source>
</evidence>
<reference evidence="2" key="1">
    <citation type="submission" date="2018-08" db="EMBL/GenBank/DDBJ databases">
        <authorList>
            <person name="Rossello M."/>
        </authorList>
    </citation>
    <scope>NUCLEOTIDE SEQUENCE [LARGE SCALE GENOMIC DNA]</scope>
    <source>
        <strain evidence="2">cv. Chinese Spring</strain>
    </source>
</reference>
<proteinExistence type="predicted"/>
<sequence>MPRLRRVRPRRASEEDRLSALPDGLIRRILTKLDTRSALSTAVLARRWARVPRDLPAYDFMVSDVLPPQYDRTVALRRRNLPRDVALARVLDGLMASCEVSTMRAFVDGITGFLDADGGKARRCVDTLRLEFFQTNDGGGVVDRLIADAVGAWGVEDLEVVVRPASHAPAPAYSFPHGRLKDGGRSRLRSLTLGNCTIPPKLDCYDALTTLVLRDMPASTPVGVYERVLSDCARLQVLHLTSCLCADDRLVVCSGIRELVVDACSFMVIELRDLPMLARLACLTNTVELVFGSVPCLTHTNLSFSVEEDTLVLPPRPHHHDELNHFLGTSPTMANLVIRFTGSKRWIGSEELDKPLLHLKRLLIADLPSNWDVSWTHTFLVEAPSLEVLHIHVAHSEEVPESFGIIWSTASPTQCHPHMKELVFIGFTLTRRQMQLLKYLVSTCTSLQRLVLLKDGHVRYDGLWDWDMVGGQQECQWTDHDKRALRRMIKSGPRPLVQLILA</sequence>
<dbReference type="Pfam" id="PF23622">
    <property type="entry name" value="LRR_At1g61320_AtMIF1"/>
    <property type="match status" value="1"/>
</dbReference>
<evidence type="ECO:0000313" key="2">
    <source>
        <dbReference type="EnsemblPlants" id="TraesCS1B02G047100.1.cds1"/>
    </source>
</evidence>
<dbReference type="PANTHER" id="PTHR35545:SF11">
    <property type="entry name" value="OS04G0376200 PROTEIN"/>
    <property type="match status" value="1"/>
</dbReference>
<dbReference type="EnsemblPlants" id="TraesCS1B02G047100.1">
    <property type="protein sequence ID" value="TraesCS1B02G047100.1.cds1"/>
    <property type="gene ID" value="TraesCS1B02G047100"/>
</dbReference>
<dbReference type="InterPro" id="IPR001810">
    <property type="entry name" value="F-box_dom"/>
</dbReference>
<feature type="domain" description="F-box" evidence="1">
    <location>
        <begin position="15"/>
        <end position="61"/>
    </location>
</feature>
<dbReference type="Gene3D" id="3.80.10.10">
    <property type="entry name" value="Ribonuclease Inhibitor"/>
    <property type="match status" value="1"/>
</dbReference>
<dbReference type="InterPro" id="IPR055357">
    <property type="entry name" value="LRR_At1g61320_AtMIF1"/>
</dbReference>
<organism evidence="2">
    <name type="scientific">Triticum aestivum</name>
    <name type="common">Wheat</name>
    <dbReference type="NCBI Taxonomy" id="4565"/>
    <lineage>
        <taxon>Eukaryota</taxon>
        <taxon>Viridiplantae</taxon>
        <taxon>Streptophyta</taxon>
        <taxon>Embryophyta</taxon>
        <taxon>Tracheophyta</taxon>
        <taxon>Spermatophyta</taxon>
        <taxon>Magnoliopsida</taxon>
        <taxon>Liliopsida</taxon>
        <taxon>Poales</taxon>
        <taxon>Poaceae</taxon>
        <taxon>BOP clade</taxon>
        <taxon>Pooideae</taxon>
        <taxon>Triticodae</taxon>
        <taxon>Triticeae</taxon>
        <taxon>Triticinae</taxon>
        <taxon>Triticum</taxon>
    </lineage>
</organism>
<dbReference type="Gramene" id="TraesCS1B02G047100.1">
    <property type="protein sequence ID" value="TraesCS1B02G047100.1.cds1"/>
    <property type="gene ID" value="TraesCS1B02G047100"/>
</dbReference>
<evidence type="ECO:0000313" key="3">
    <source>
        <dbReference type="Proteomes" id="UP000019116"/>
    </source>
</evidence>
<dbReference type="Pfam" id="PF00646">
    <property type="entry name" value="F-box"/>
    <property type="match status" value="1"/>
</dbReference>
<dbReference type="OrthoDB" id="681589at2759"/>
<dbReference type="OMA" id="YDGLWDW"/>
<keyword evidence="3" id="KW-1185">Reference proteome</keyword>